<keyword evidence="3" id="KW-1185">Reference proteome</keyword>
<dbReference type="InterPro" id="IPR051049">
    <property type="entry name" value="Dienelactone_hydrolase-like"/>
</dbReference>
<evidence type="ECO:0000313" key="3">
    <source>
        <dbReference type="Proteomes" id="UP000035050"/>
    </source>
</evidence>
<dbReference type="PATRIC" id="fig|573737.6.peg.1521"/>
<dbReference type="Gene3D" id="3.40.50.1820">
    <property type="entry name" value="alpha/beta hydrolase"/>
    <property type="match status" value="1"/>
</dbReference>
<evidence type="ECO:0000313" key="2">
    <source>
        <dbReference type="EMBL" id="AKC68758.1"/>
    </source>
</evidence>
<proteinExistence type="predicted"/>
<dbReference type="InterPro" id="IPR029058">
    <property type="entry name" value="AB_hydrolase_fold"/>
</dbReference>
<dbReference type="Pfam" id="PF01738">
    <property type="entry name" value="DLH"/>
    <property type="match status" value="1"/>
</dbReference>
<dbReference type="PANTHER" id="PTHR46623">
    <property type="entry name" value="CARBOXYMETHYLENEBUTENOLIDASE-RELATED"/>
    <property type="match status" value="1"/>
</dbReference>
<dbReference type="HOGENOM" id="CLU_032662_0_0_4"/>
<organism evidence="2 3">
    <name type="scientific">Pandoraea oxalativorans</name>
    <dbReference type="NCBI Taxonomy" id="573737"/>
    <lineage>
        <taxon>Bacteria</taxon>
        <taxon>Pseudomonadati</taxon>
        <taxon>Pseudomonadota</taxon>
        <taxon>Betaproteobacteria</taxon>
        <taxon>Burkholderiales</taxon>
        <taxon>Burkholderiaceae</taxon>
        <taxon>Pandoraea</taxon>
    </lineage>
</organism>
<dbReference type="GO" id="GO:0016787">
    <property type="term" value="F:hydrolase activity"/>
    <property type="evidence" value="ECO:0007669"/>
    <property type="project" value="InterPro"/>
</dbReference>
<dbReference type="SUPFAM" id="SSF53474">
    <property type="entry name" value="alpha/beta-Hydrolases"/>
    <property type="match status" value="1"/>
</dbReference>
<evidence type="ECO:0000259" key="1">
    <source>
        <dbReference type="Pfam" id="PF01738"/>
    </source>
</evidence>
<feature type="domain" description="Dienelactone hydrolase" evidence="1">
    <location>
        <begin position="16"/>
        <end position="232"/>
    </location>
</feature>
<dbReference type="AlphaFoldDB" id="A0A0E3U5N7"/>
<dbReference type="InterPro" id="IPR032710">
    <property type="entry name" value="NTF2-like_dom_sf"/>
</dbReference>
<accession>A0A0E3U5N7</accession>
<dbReference type="KEGG" id="pox:MB84_03710"/>
<protein>
    <submittedName>
        <fullName evidence="2">Carboxymethylenebutenolidase</fullName>
    </submittedName>
</protein>
<dbReference type="RefSeq" id="WP_046290142.1">
    <property type="nucleotide sequence ID" value="NZ_CP011253.3"/>
</dbReference>
<sequence length="415" mass="45593">MAGRFISIKSRDGKTFQAYLATPDNKGASAGKGPGLVLCQEIFGVNAYIRELADRYAEEGYVVLAPDLFWRIEPGIELGYTPGDWQRAFALFQSFDVDLGMEDVGATVDTLRSLPECVGGVGVLGYCLGGKLAALSVTRTSADVAIGYYGVGLEQHVEELAGEHPPLVLHIAELDKYAPAEVRDTLTECLGKHPDVTLYSYPDADHAFARPGDHFNRAATQLAHQRTLAAIRNVIGPHFDFASLWETHCAYEFAIREIDPLMKTMVSEPYVNHIPTMTGGVGHQQLAHFYRNHFVNSNPPDTKLIPISRTIGATQLVDELLFCFTHTTPVDWMLPGVAPTGRRVEIPLVAIVRFRGDKLEHEHIYWDQASVLVQIGLLDPKGLPVAGVETARKLQDENLASNALMPNWSFGTRAG</sequence>
<gene>
    <name evidence="2" type="ORF">MB84_03710</name>
</gene>
<dbReference type="InterPro" id="IPR002925">
    <property type="entry name" value="Dienelactn_hydro"/>
</dbReference>
<dbReference type="SUPFAM" id="SSF54427">
    <property type="entry name" value="NTF2-like"/>
    <property type="match status" value="1"/>
</dbReference>
<dbReference type="PANTHER" id="PTHR46623:SF6">
    <property type="entry name" value="ALPHA_BETA-HYDROLASES SUPERFAMILY PROTEIN"/>
    <property type="match status" value="1"/>
</dbReference>
<reference evidence="2" key="1">
    <citation type="submission" date="2016-06" db="EMBL/GenBank/DDBJ databases">
        <title>Pandoraea oxalativorans DSM 23570 Genome Sequencing.</title>
        <authorList>
            <person name="Ee R."/>
            <person name="Lim Y.-L."/>
            <person name="Yong D."/>
            <person name="Yin W.-F."/>
            <person name="Chan K.-G."/>
        </authorList>
    </citation>
    <scope>NUCLEOTIDE SEQUENCE</scope>
    <source>
        <strain evidence="2">DSM 23570</strain>
    </source>
</reference>
<dbReference type="Gene3D" id="3.10.450.50">
    <property type="match status" value="1"/>
</dbReference>
<dbReference type="OrthoDB" id="62567at2"/>
<dbReference type="Proteomes" id="UP000035050">
    <property type="component" value="Chromosome"/>
</dbReference>
<dbReference type="EMBL" id="CP011253">
    <property type="protein sequence ID" value="AKC68758.1"/>
    <property type="molecule type" value="Genomic_DNA"/>
</dbReference>
<name>A0A0E3U5N7_9BURK</name>